<name>A0ABW2RWW4_9NOCA</name>
<feature type="region of interest" description="Disordered" evidence="4">
    <location>
        <begin position="252"/>
        <end position="277"/>
    </location>
</feature>
<feature type="domain" description="Thioesterase" evidence="5">
    <location>
        <begin position="26"/>
        <end position="243"/>
    </location>
</feature>
<evidence type="ECO:0000313" key="7">
    <source>
        <dbReference type="Proteomes" id="UP001596484"/>
    </source>
</evidence>
<proteinExistence type="inferred from homology"/>
<comment type="caution">
    <text evidence="6">The sequence shown here is derived from an EMBL/GenBank/DDBJ whole genome shotgun (WGS) entry which is preliminary data.</text>
</comment>
<dbReference type="SUPFAM" id="SSF53474">
    <property type="entry name" value="alpha/beta-Hydrolases"/>
    <property type="match status" value="1"/>
</dbReference>
<evidence type="ECO:0000313" key="6">
    <source>
        <dbReference type="EMBL" id="MFC7448321.1"/>
    </source>
</evidence>
<dbReference type="PANTHER" id="PTHR11487">
    <property type="entry name" value="THIOESTERASE"/>
    <property type="match status" value="1"/>
</dbReference>
<evidence type="ECO:0000256" key="1">
    <source>
        <dbReference type="ARBA" id="ARBA00007169"/>
    </source>
</evidence>
<protein>
    <recommendedName>
        <fullName evidence="2">Thioesterase TesA</fullName>
    </recommendedName>
</protein>
<sequence length="277" mass="30532">MNEDPNFDSEWLKVFHPADRPDRLMIWFPHGGASATSAFQLSKLLSGRVPIAAVQYPGRANRAAEPHAESFVEIADHVVDALRDTPVRSVSLIGHCMGAIVAFEVARRLERESNVTVERLIVSGSVAPNLLAKNAVASTDHHVRSDVHALGGTDARILADDTLLDVYLPALRADYRARDGYRYLAGQPLTCPITAMVGDVDPLIRLDHGVAAWEQYTTGGFELHTFDGGHFYFIDRIAAVAQLLAETWRRQPPFTSSTSDEQRDREAMGGNQCQRTT</sequence>
<gene>
    <name evidence="6" type="ORF">ACFQS9_10515</name>
</gene>
<evidence type="ECO:0000256" key="2">
    <source>
        <dbReference type="ARBA" id="ARBA00015007"/>
    </source>
</evidence>
<dbReference type="Pfam" id="PF00975">
    <property type="entry name" value="Thioesterase"/>
    <property type="match status" value="1"/>
</dbReference>
<dbReference type="Gene3D" id="3.40.50.1820">
    <property type="entry name" value="alpha/beta hydrolase"/>
    <property type="match status" value="1"/>
</dbReference>
<dbReference type="RefSeq" id="WP_378404264.1">
    <property type="nucleotide sequence ID" value="NZ_JBHTCS010000012.1"/>
</dbReference>
<evidence type="ECO:0000259" key="5">
    <source>
        <dbReference type="Pfam" id="PF00975"/>
    </source>
</evidence>
<keyword evidence="7" id="KW-1185">Reference proteome</keyword>
<accession>A0ABW2RWW4</accession>
<dbReference type="PANTHER" id="PTHR11487:SF0">
    <property type="entry name" value="S-ACYL FATTY ACID SYNTHASE THIOESTERASE, MEDIUM CHAIN"/>
    <property type="match status" value="1"/>
</dbReference>
<dbReference type="InterPro" id="IPR029058">
    <property type="entry name" value="AB_hydrolase_fold"/>
</dbReference>
<evidence type="ECO:0000256" key="3">
    <source>
        <dbReference type="ARBA" id="ARBA00024293"/>
    </source>
</evidence>
<reference evidence="7" key="1">
    <citation type="journal article" date="2019" name="Int. J. Syst. Evol. Microbiol.">
        <title>The Global Catalogue of Microorganisms (GCM) 10K type strain sequencing project: providing services to taxonomists for standard genome sequencing and annotation.</title>
        <authorList>
            <consortium name="The Broad Institute Genomics Platform"/>
            <consortium name="The Broad Institute Genome Sequencing Center for Infectious Disease"/>
            <person name="Wu L."/>
            <person name="Ma J."/>
        </authorList>
    </citation>
    <scope>NUCLEOTIDE SEQUENCE [LARGE SCALE GENOMIC DNA]</scope>
    <source>
        <strain evidence="7">ICMP 19430</strain>
    </source>
</reference>
<dbReference type="InterPro" id="IPR001031">
    <property type="entry name" value="Thioesterase"/>
</dbReference>
<dbReference type="EMBL" id="JBHTCS010000012">
    <property type="protein sequence ID" value="MFC7448321.1"/>
    <property type="molecule type" value="Genomic_DNA"/>
</dbReference>
<organism evidence="6 7">
    <name type="scientific">Rhodococcus daqingensis</name>
    <dbReference type="NCBI Taxonomy" id="2479363"/>
    <lineage>
        <taxon>Bacteria</taxon>
        <taxon>Bacillati</taxon>
        <taxon>Actinomycetota</taxon>
        <taxon>Actinomycetes</taxon>
        <taxon>Mycobacteriales</taxon>
        <taxon>Nocardiaceae</taxon>
        <taxon>Rhodococcus</taxon>
    </lineage>
</organism>
<comment type="catalytic activity">
    <reaction evidence="3">
        <text>a fatty acyl-CoA + H2O = a fatty acid + CoA + H(+)</text>
        <dbReference type="Rhea" id="RHEA:16781"/>
        <dbReference type="ChEBI" id="CHEBI:15377"/>
        <dbReference type="ChEBI" id="CHEBI:15378"/>
        <dbReference type="ChEBI" id="CHEBI:28868"/>
        <dbReference type="ChEBI" id="CHEBI:57287"/>
        <dbReference type="ChEBI" id="CHEBI:77636"/>
    </reaction>
</comment>
<evidence type="ECO:0000256" key="4">
    <source>
        <dbReference type="SAM" id="MobiDB-lite"/>
    </source>
</evidence>
<dbReference type="Proteomes" id="UP001596484">
    <property type="component" value="Unassembled WGS sequence"/>
</dbReference>
<comment type="similarity">
    <text evidence="1">Belongs to the thioesterase family.</text>
</comment>
<dbReference type="InterPro" id="IPR012223">
    <property type="entry name" value="TEII"/>
</dbReference>